<sequence>MDKNKRSIDVMIDTIINALKLYSPTLPFDKTVQGRITEVLTDNFYNVQINDGVFTIPSLSDMTYMVNENVWVTIIQNDNKNKVISGRRKK</sequence>
<dbReference type="EMBL" id="JAGSND010000002">
    <property type="protein sequence ID" value="MBR0596966.1"/>
    <property type="molecule type" value="Genomic_DNA"/>
</dbReference>
<evidence type="ECO:0000313" key="1">
    <source>
        <dbReference type="EMBL" id="MBR0596966.1"/>
    </source>
</evidence>
<comment type="caution">
    <text evidence="1">The sequence shown here is derived from an EMBL/GenBank/DDBJ whole genome shotgun (WGS) entry which is preliminary data.</text>
</comment>
<protein>
    <submittedName>
        <fullName evidence="1">Uncharacterized protein</fullName>
    </submittedName>
</protein>
<keyword evidence="2" id="KW-1185">Reference proteome</keyword>
<reference evidence="1" key="2">
    <citation type="submission" date="2021-04" db="EMBL/GenBank/DDBJ databases">
        <authorList>
            <person name="Liu J."/>
        </authorList>
    </citation>
    <scope>NUCLEOTIDE SEQUENCE</scope>
    <source>
        <strain evidence="1">BAD-6</strain>
    </source>
</reference>
<dbReference type="Proteomes" id="UP000675664">
    <property type="component" value="Unassembled WGS sequence"/>
</dbReference>
<evidence type="ECO:0000313" key="2">
    <source>
        <dbReference type="Proteomes" id="UP000675664"/>
    </source>
</evidence>
<name>A0A8J8B0T6_9FIRM</name>
<gene>
    <name evidence="1" type="ORF">KCX82_03695</name>
</gene>
<proteinExistence type="predicted"/>
<dbReference type="AlphaFoldDB" id="A0A8J8B0T6"/>
<dbReference type="RefSeq" id="WP_227017098.1">
    <property type="nucleotide sequence ID" value="NZ_JAGSND010000002.1"/>
</dbReference>
<organism evidence="1 2">
    <name type="scientific">Sinanaerobacter chloroacetimidivorans</name>
    <dbReference type="NCBI Taxonomy" id="2818044"/>
    <lineage>
        <taxon>Bacteria</taxon>
        <taxon>Bacillati</taxon>
        <taxon>Bacillota</taxon>
        <taxon>Clostridia</taxon>
        <taxon>Peptostreptococcales</taxon>
        <taxon>Anaerovoracaceae</taxon>
        <taxon>Sinanaerobacter</taxon>
    </lineage>
</organism>
<accession>A0A8J8B0T6</accession>
<reference evidence="1" key="1">
    <citation type="submission" date="2021-04" db="EMBL/GenBank/DDBJ databases">
        <title>Sinoanaerobacter chloroacetimidivorans sp. nov., an obligate anaerobic bacterium isolated from anaerobic sludge.</title>
        <authorList>
            <person name="Bao Y."/>
        </authorList>
    </citation>
    <scope>NUCLEOTIDE SEQUENCE</scope>
    <source>
        <strain evidence="1">BAD-6</strain>
    </source>
</reference>